<reference evidence="1" key="1">
    <citation type="submission" date="2021-01" db="EMBL/GenBank/DDBJ databases">
        <authorList>
            <consortium name="Genoscope - CEA"/>
            <person name="William W."/>
        </authorList>
    </citation>
    <scope>NUCLEOTIDE SEQUENCE</scope>
</reference>
<protein>
    <submittedName>
        <fullName evidence="1">Uncharacterized protein</fullName>
    </submittedName>
</protein>
<evidence type="ECO:0000313" key="3">
    <source>
        <dbReference type="Proteomes" id="UP000688137"/>
    </source>
</evidence>
<evidence type="ECO:0000313" key="2">
    <source>
        <dbReference type="EMBL" id="CAD8102949.1"/>
    </source>
</evidence>
<comment type="caution">
    <text evidence="1">The sequence shown here is derived from an EMBL/GenBank/DDBJ whole genome shotgun (WGS) entry which is preliminary data.</text>
</comment>
<dbReference type="EMBL" id="CAJJDM010000122">
    <property type="protein sequence ID" value="CAD8102949.1"/>
    <property type="molecule type" value="Genomic_DNA"/>
</dbReference>
<keyword evidence="3" id="KW-1185">Reference proteome</keyword>
<name>A0A8S1MM03_PARPR</name>
<proteinExistence type="predicted"/>
<organism evidence="1 3">
    <name type="scientific">Paramecium primaurelia</name>
    <dbReference type="NCBI Taxonomy" id="5886"/>
    <lineage>
        <taxon>Eukaryota</taxon>
        <taxon>Sar</taxon>
        <taxon>Alveolata</taxon>
        <taxon>Ciliophora</taxon>
        <taxon>Intramacronucleata</taxon>
        <taxon>Oligohymenophorea</taxon>
        <taxon>Peniculida</taxon>
        <taxon>Parameciidae</taxon>
        <taxon>Paramecium</taxon>
    </lineage>
</organism>
<dbReference type="EMBL" id="CAJJDM010000063">
    <property type="protein sequence ID" value="CAD8079431.1"/>
    <property type="molecule type" value="Genomic_DNA"/>
</dbReference>
<dbReference type="AlphaFoldDB" id="A0A8S1MM03"/>
<gene>
    <name evidence="1" type="ORF">PPRIM_AZ9-3.1.T0620021</name>
    <name evidence="2" type="ORF">PPRIM_AZ9-3.1.T1190172</name>
</gene>
<evidence type="ECO:0000313" key="1">
    <source>
        <dbReference type="EMBL" id="CAD8079431.1"/>
    </source>
</evidence>
<accession>A0A8S1MM03</accession>
<dbReference type="Proteomes" id="UP000688137">
    <property type="component" value="Unassembled WGS sequence"/>
</dbReference>
<sequence length="106" mass="12376">MDNLLTALITHLIDSSNPDYVQIMSNYECFRSIINSNIDASAKAFQIEKFLQSLKPEQRHTHRSSNYDLQPRSKQFNSSIVLVEAKLFEKKFQQHTQEIEEMLSNL</sequence>